<dbReference type="Pfam" id="PF16116">
    <property type="entry name" value="DUF4832"/>
    <property type="match status" value="1"/>
</dbReference>
<evidence type="ECO:0000259" key="2">
    <source>
        <dbReference type="Pfam" id="PF16173"/>
    </source>
</evidence>
<organism evidence="3 4">
    <name type="scientific">Ridgeia piscesae</name>
    <name type="common">Tubeworm</name>
    <dbReference type="NCBI Taxonomy" id="27915"/>
    <lineage>
        <taxon>Eukaryota</taxon>
        <taxon>Metazoa</taxon>
        <taxon>Spiralia</taxon>
        <taxon>Lophotrochozoa</taxon>
        <taxon>Annelida</taxon>
        <taxon>Polychaeta</taxon>
        <taxon>Sedentaria</taxon>
        <taxon>Canalipalpata</taxon>
        <taxon>Sabellida</taxon>
        <taxon>Siboglinidae</taxon>
        <taxon>Ridgeia</taxon>
    </lineage>
</organism>
<dbReference type="AlphaFoldDB" id="A0AAD9KT22"/>
<dbReference type="Proteomes" id="UP001209878">
    <property type="component" value="Unassembled WGS sequence"/>
</dbReference>
<evidence type="ECO:0008006" key="5">
    <source>
        <dbReference type="Google" id="ProtNLM"/>
    </source>
</evidence>
<evidence type="ECO:0000313" key="4">
    <source>
        <dbReference type="Proteomes" id="UP001209878"/>
    </source>
</evidence>
<proteinExistence type="predicted"/>
<keyword evidence="4" id="KW-1185">Reference proteome</keyword>
<dbReference type="Pfam" id="PF16173">
    <property type="entry name" value="DUF4874"/>
    <property type="match status" value="1"/>
</dbReference>
<reference evidence="3" key="1">
    <citation type="journal article" date="2023" name="Mol. Biol. Evol.">
        <title>Third-Generation Sequencing Reveals the Adaptive Role of the Epigenome in Three Deep-Sea Polychaetes.</title>
        <authorList>
            <person name="Perez M."/>
            <person name="Aroh O."/>
            <person name="Sun Y."/>
            <person name="Lan Y."/>
            <person name="Juniper S.K."/>
            <person name="Young C.R."/>
            <person name="Angers B."/>
            <person name="Qian P.Y."/>
        </authorList>
    </citation>
    <scope>NUCLEOTIDE SEQUENCE</scope>
    <source>
        <strain evidence="3">R07B-5</strain>
    </source>
</reference>
<evidence type="ECO:0000313" key="3">
    <source>
        <dbReference type="EMBL" id="KAK2176370.1"/>
    </source>
</evidence>
<dbReference type="InterPro" id="IPR032379">
    <property type="entry name" value="DUF4874"/>
</dbReference>
<sequence>MCSLSCGLRTLSCVCRYKEVTYTETTEALQNPNRGFLLLNSAKSSSYRPLKVSSLERYRSESGVTMHWRQFVLDEFVSSDITQEFLDNIRSDLETIRNAKFTTVTRILYVKEMPENGEAPYGDATKDWMLKHIAQLKPIFTEFEDVIDVVQAGFIGVWGEWYYTTHFGDPHNRDYDNPDNIDGYTPQQWQDRKDVLFALIDSVPSSISVEVRTPMFKRVIFDKVPVTEQEMKQRTRKARTGHHNDCFLSSGTDLGTYDNKSVEYPYLQADTKYTVVGGETCAVADNHRSECPTATKELRELHFSYLNQDYNKNVYKLWKDAGCYQDVALHLGYRLVLKKAILPQRLEQGDKFCFHLELENTGFAAPFKQKTLHVMLRNKNSGDLLSANLTSYDLKTWLSGETVTIDDAVNLPTDIPTGTYEVMLAIKDKLSPLVSDYNILLAINNDIAERKKGLNSLNHDVTVSAMVNVIINSYVWSDNRHQICGIQK</sequence>
<dbReference type="EMBL" id="JAODUO010000665">
    <property type="protein sequence ID" value="KAK2176370.1"/>
    <property type="molecule type" value="Genomic_DNA"/>
</dbReference>
<protein>
    <recommendedName>
        <fullName evidence="5">DUF4832 domain-containing protein</fullName>
    </recommendedName>
</protein>
<comment type="caution">
    <text evidence="3">The sequence shown here is derived from an EMBL/GenBank/DDBJ whole genome shotgun (WGS) entry which is preliminary data.</text>
</comment>
<accession>A0AAD9KT22</accession>
<feature type="domain" description="DUF4874" evidence="2">
    <location>
        <begin position="31"/>
        <end position="215"/>
    </location>
</feature>
<evidence type="ECO:0000259" key="1">
    <source>
        <dbReference type="Pfam" id="PF16116"/>
    </source>
</evidence>
<feature type="domain" description="DUF4832" evidence="1">
    <location>
        <begin position="239"/>
        <end position="438"/>
    </location>
</feature>
<gene>
    <name evidence="3" type="ORF">NP493_665g00014</name>
</gene>
<name>A0AAD9KT22_RIDPI</name>
<dbReference type="InterPro" id="IPR032267">
    <property type="entry name" value="DUF4832"/>
</dbReference>